<dbReference type="Proteomes" id="UP001454036">
    <property type="component" value="Unassembled WGS sequence"/>
</dbReference>
<dbReference type="Gene3D" id="3.30.420.10">
    <property type="entry name" value="Ribonuclease H-like superfamily/Ribonuclease H"/>
    <property type="match status" value="1"/>
</dbReference>
<protein>
    <submittedName>
        <fullName evidence="5">Transmembrane signal receptor</fullName>
    </submittedName>
</protein>
<dbReference type="GO" id="GO:0015074">
    <property type="term" value="P:DNA integration"/>
    <property type="evidence" value="ECO:0007669"/>
    <property type="project" value="InterPro"/>
</dbReference>
<keyword evidence="1" id="KW-0479">Metal-binding</keyword>
<evidence type="ECO:0000313" key="6">
    <source>
        <dbReference type="Proteomes" id="UP001454036"/>
    </source>
</evidence>
<dbReference type="GO" id="GO:0003676">
    <property type="term" value="F:nucleic acid binding"/>
    <property type="evidence" value="ECO:0007669"/>
    <property type="project" value="InterPro"/>
</dbReference>
<sequence length="900" mass="102768">MSGNRMFAVNYKGLQTLQSKGMVRGLPEFKPEEITCVDCLNGKQPRSAIPKESKWRASTVLELIHSDLCGPISPTSNSGKRYFLSFIDDFSRKAWVYLLVNKSDTFSYFKVFKAMVENESNMHIKCLRTDRGGEYNSRFFDEFCKDHGIRRQLTNAYTPQQNGVAERKNRTVMNMVRALMSAKGIPKSFWPEAVNWTFYVLNRCPTLAVKDKTPQEAWSGSKPSVEHFRIWGCLAHVHVPKVHRSKLDERSNVCIFLGVSDGTKGYRLFDVNTKRIVISNDVVFEEEKQWNWGEGYKEQISADLEWNDNMITEENETDVQTTQSESTDIDTTGESSISTTQESSESEQGGENSNPGRTHRAPGWMRDYVYGDGLSEEDEAHIVMDIEGEDPITYEEAVQHEKWRTAMDNEISSIQNNNTWKLTSLPRGAKRIGVKWIFKTKRDENGVITKHKARLVAKGYTQQEGIDYAEVFAPVARMDTVRMILSIAAQRNWKIYQLDVKSAFLHGELTEDVYVDQPRGYEEKGKEDHVYKLYKALYGLKQAPRAWYSKIDSHFSKEGFNKCSSEQTLFTKRSSNGRVVIVSLYVDDLIYTGNDENLMMRFKKSMVREFDMSDLGLMSYFLGIEVMQRETGIFICQKRYTEELLKRFGMINSNPVGNPIVPGTKIGKDIGGKQVDETYYKQMVGSLMYLTSTRPDIMFATSLISRFMSKPTELHFQVAKRILRYLKGTIQFGIYYKNHGKLDVYTDSDYAGDLEDRKSTSGYVTIMSSGAVTWCSKKQPIVTLSTTEAEFVAATVCTCQVLWMKKVLAELGYEENVCTQIKCDNSSTIKLSKNPVMHGRCKHIDIRFHFLRDLVKDGVIELIHCGTTEQIADIMTKALKTDSFQKLRTALGVINLSVIS</sequence>
<comment type="caution">
    <text evidence="5">The sequence shown here is derived from an EMBL/GenBank/DDBJ whole genome shotgun (WGS) entry which is preliminary data.</text>
</comment>
<reference evidence="5 6" key="1">
    <citation type="submission" date="2024-01" db="EMBL/GenBank/DDBJ databases">
        <title>The complete chloroplast genome sequence of Lithospermum erythrorhizon: insights into the phylogenetic relationship among Boraginaceae species and the maternal lineages of purple gromwells.</title>
        <authorList>
            <person name="Okada T."/>
            <person name="Watanabe K."/>
        </authorList>
    </citation>
    <scope>NUCLEOTIDE SEQUENCE [LARGE SCALE GENOMIC DNA]</scope>
</reference>
<feature type="compositionally biased region" description="Polar residues" evidence="3">
    <location>
        <begin position="318"/>
        <end position="330"/>
    </location>
</feature>
<dbReference type="SUPFAM" id="SSF56672">
    <property type="entry name" value="DNA/RNA polymerases"/>
    <property type="match status" value="1"/>
</dbReference>
<dbReference type="AlphaFoldDB" id="A0AAV3QVJ2"/>
<evidence type="ECO:0000256" key="2">
    <source>
        <dbReference type="ARBA" id="ARBA00022801"/>
    </source>
</evidence>
<dbReference type="Pfam" id="PF00665">
    <property type="entry name" value="rve"/>
    <property type="match status" value="1"/>
</dbReference>
<keyword evidence="6" id="KW-1185">Reference proteome</keyword>
<dbReference type="InterPro" id="IPR039537">
    <property type="entry name" value="Retrotran_Ty1/copia-like"/>
</dbReference>
<evidence type="ECO:0000313" key="5">
    <source>
        <dbReference type="EMBL" id="GAA0167068.1"/>
    </source>
</evidence>
<dbReference type="InterPro" id="IPR012337">
    <property type="entry name" value="RNaseH-like_sf"/>
</dbReference>
<keyword evidence="2" id="KW-0378">Hydrolase</keyword>
<feature type="domain" description="Integrase catalytic" evidence="4">
    <location>
        <begin position="46"/>
        <end position="222"/>
    </location>
</feature>
<dbReference type="PROSITE" id="PS50994">
    <property type="entry name" value="INTEGRASE"/>
    <property type="match status" value="1"/>
</dbReference>
<evidence type="ECO:0000259" key="4">
    <source>
        <dbReference type="PROSITE" id="PS50994"/>
    </source>
</evidence>
<dbReference type="InterPro" id="IPR001584">
    <property type="entry name" value="Integrase_cat-core"/>
</dbReference>
<dbReference type="PANTHER" id="PTHR42648">
    <property type="entry name" value="TRANSPOSASE, PUTATIVE-RELATED"/>
    <property type="match status" value="1"/>
</dbReference>
<dbReference type="CDD" id="cd09272">
    <property type="entry name" value="RNase_HI_RT_Ty1"/>
    <property type="match status" value="1"/>
</dbReference>
<feature type="compositionally biased region" description="Low complexity" evidence="3">
    <location>
        <begin position="332"/>
        <end position="354"/>
    </location>
</feature>
<organism evidence="5 6">
    <name type="scientific">Lithospermum erythrorhizon</name>
    <name type="common">Purple gromwell</name>
    <name type="synonym">Lithospermum officinale var. erythrorhizon</name>
    <dbReference type="NCBI Taxonomy" id="34254"/>
    <lineage>
        <taxon>Eukaryota</taxon>
        <taxon>Viridiplantae</taxon>
        <taxon>Streptophyta</taxon>
        <taxon>Embryophyta</taxon>
        <taxon>Tracheophyta</taxon>
        <taxon>Spermatophyta</taxon>
        <taxon>Magnoliopsida</taxon>
        <taxon>eudicotyledons</taxon>
        <taxon>Gunneridae</taxon>
        <taxon>Pentapetalae</taxon>
        <taxon>asterids</taxon>
        <taxon>lamiids</taxon>
        <taxon>Boraginales</taxon>
        <taxon>Boraginaceae</taxon>
        <taxon>Boraginoideae</taxon>
        <taxon>Lithospermeae</taxon>
        <taxon>Lithospermum</taxon>
    </lineage>
</organism>
<proteinExistence type="predicted"/>
<name>A0AAV3QVJ2_LITER</name>
<dbReference type="InterPro" id="IPR013103">
    <property type="entry name" value="RVT_2"/>
</dbReference>
<keyword evidence="5" id="KW-0812">Transmembrane</keyword>
<dbReference type="PANTHER" id="PTHR42648:SF18">
    <property type="entry name" value="RETROTRANSPOSON, UNCLASSIFIED-LIKE PROTEIN"/>
    <property type="match status" value="1"/>
</dbReference>
<dbReference type="SUPFAM" id="SSF53098">
    <property type="entry name" value="Ribonuclease H-like"/>
    <property type="match status" value="1"/>
</dbReference>
<dbReference type="InterPro" id="IPR043502">
    <property type="entry name" value="DNA/RNA_pol_sf"/>
</dbReference>
<keyword evidence="5" id="KW-0472">Membrane</keyword>
<dbReference type="GO" id="GO:0046872">
    <property type="term" value="F:metal ion binding"/>
    <property type="evidence" value="ECO:0007669"/>
    <property type="project" value="UniProtKB-KW"/>
</dbReference>
<dbReference type="EMBL" id="BAABME010005953">
    <property type="protein sequence ID" value="GAA0167068.1"/>
    <property type="molecule type" value="Genomic_DNA"/>
</dbReference>
<evidence type="ECO:0000256" key="1">
    <source>
        <dbReference type="ARBA" id="ARBA00022723"/>
    </source>
</evidence>
<dbReference type="InterPro" id="IPR057670">
    <property type="entry name" value="SH3_retrovirus"/>
</dbReference>
<dbReference type="GO" id="GO:0016787">
    <property type="term" value="F:hydrolase activity"/>
    <property type="evidence" value="ECO:0007669"/>
    <property type="project" value="UniProtKB-KW"/>
</dbReference>
<accession>A0AAV3QVJ2</accession>
<dbReference type="Pfam" id="PF25597">
    <property type="entry name" value="SH3_retrovirus"/>
    <property type="match status" value="1"/>
</dbReference>
<gene>
    <name evidence="5" type="ORF">LIER_22082</name>
</gene>
<evidence type="ECO:0000256" key="3">
    <source>
        <dbReference type="SAM" id="MobiDB-lite"/>
    </source>
</evidence>
<dbReference type="InterPro" id="IPR036397">
    <property type="entry name" value="RNaseH_sf"/>
</dbReference>
<dbReference type="Pfam" id="PF07727">
    <property type="entry name" value="RVT_2"/>
    <property type="match status" value="1"/>
</dbReference>
<keyword evidence="5" id="KW-0675">Receptor</keyword>
<feature type="region of interest" description="Disordered" evidence="3">
    <location>
        <begin position="314"/>
        <end position="364"/>
    </location>
</feature>